<evidence type="ECO:0000256" key="1">
    <source>
        <dbReference type="ARBA" id="ARBA00023015"/>
    </source>
</evidence>
<dbReference type="SMART" id="SM00421">
    <property type="entry name" value="HTH_LUXR"/>
    <property type="match status" value="1"/>
</dbReference>
<dbReference type="InterPro" id="IPR036388">
    <property type="entry name" value="WH-like_DNA-bd_sf"/>
</dbReference>
<dbReference type="EMBL" id="JBHTEY010000004">
    <property type="protein sequence ID" value="MFC7617423.1"/>
    <property type="molecule type" value="Genomic_DNA"/>
</dbReference>
<sequence>MARHLALRLVAEAALRDGWGEPVAWLRAAEEHFHQAGNVPVASACRRLLRSAGESVRQRRAGTDRVPARLRAVGVTIREYEVFELLPERLGNKDLAGRLHISPRTVEKHVASLIMKTGSADRAELVEFARRLAG</sequence>
<feature type="domain" description="HTH luxR-type" evidence="4">
    <location>
        <begin position="68"/>
        <end position="133"/>
    </location>
</feature>
<keyword evidence="3" id="KW-0804">Transcription</keyword>
<proteinExistence type="predicted"/>
<reference evidence="6" key="1">
    <citation type="journal article" date="2019" name="Int. J. Syst. Evol. Microbiol.">
        <title>The Global Catalogue of Microorganisms (GCM) 10K type strain sequencing project: providing services to taxonomists for standard genome sequencing and annotation.</title>
        <authorList>
            <consortium name="The Broad Institute Genomics Platform"/>
            <consortium name="The Broad Institute Genome Sequencing Center for Infectious Disease"/>
            <person name="Wu L."/>
            <person name="Ma J."/>
        </authorList>
    </citation>
    <scope>NUCLEOTIDE SEQUENCE [LARGE SCALE GENOMIC DNA]</scope>
    <source>
        <strain evidence="6">JCM 17695</strain>
    </source>
</reference>
<dbReference type="CDD" id="cd06170">
    <property type="entry name" value="LuxR_C_like"/>
    <property type="match status" value="1"/>
</dbReference>
<dbReference type="Gene3D" id="1.10.10.10">
    <property type="entry name" value="Winged helix-like DNA-binding domain superfamily/Winged helix DNA-binding domain"/>
    <property type="match status" value="1"/>
</dbReference>
<comment type="caution">
    <text evidence="5">The sequence shown here is derived from an EMBL/GenBank/DDBJ whole genome shotgun (WGS) entry which is preliminary data.</text>
</comment>
<gene>
    <name evidence="5" type="ORF">ACFQV2_32375</name>
</gene>
<dbReference type="InterPro" id="IPR016032">
    <property type="entry name" value="Sig_transdc_resp-reg_C-effctor"/>
</dbReference>
<keyword evidence="6" id="KW-1185">Reference proteome</keyword>
<dbReference type="Pfam" id="PF00196">
    <property type="entry name" value="GerE"/>
    <property type="match status" value="1"/>
</dbReference>
<dbReference type="PANTHER" id="PTHR44688">
    <property type="entry name" value="DNA-BINDING TRANSCRIPTIONAL ACTIVATOR DEVR_DOSR"/>
    <property type="match status" value="1"/>
</dbReference>
<evidence type="ECO:0000256" key="3">
    <source>
        <dbReference type="ARBA" id="ARBA00023163"/>
    </source>
</evidence>
<name>A0ABW2TW20_9PSEU</name>
<evidence type="ECO:0000259" key="4">
    <source>
        <dbReference type="PROSITE" id="PS50043"/>
    </source>
</evidence>
<dbReference type="SUPFAM" id="SSF46894">
    <property type="entry name" value="C-terminal effector domain of the bipartite response regulators"/>
    <property type="match status" value="1"/>
</dbReference>
<dbReference type="InterPro" id="IPR000792">
    <property type="entry name" value="Tscrpt_reg_LuxR_C"/>
</dbReference>
<evidence type="ECO:0000256" key="2">
    <source>
        <dbReference type="ARBA" id="ARBA00023125"/>
    </source>
</evidence>
<dbReference type="PROSITE" id="PS50043">
    <property type="entry name" value="HTH_LUXR_2"/>
    <property type="match status" value="1"/>
</dbReference>
<evidence type="ECO:0000313" key="5">
    <source>
        <dbReference type="EMBL" id="MFC7617423.1"/>
    </source>
</evidence>
<evidence type="ECO:0000313" key="6">
    <source>
        <dbReference type="Proteomes" id="UP001596512"/>
    </source>
</evidence>
<organism evidence="5 6">
    <name type="scientific">Actinokineospora soli</name>
    <dbReference type="NCBI Taxonomy" id="1048753"/>
    <lineage>
        <taxon>Bacteria</taxon>
        <taxon>Bacillati</taxon>
        <taxon>Actinomycetota</taxon>
        <taxon>Actinomycetes</taxon>
        <taxon>Pseudonocardiales</taxon>
        <taxon>Pseudonocardiaceae</taxon>
        <taxon>Actinokineospora</taxon>
    </lineage>
</organism>
<protein>
    <submittedName>
        <fullName evidence="5">Response regulator transcription factor</fullName>
    </submittedName>
</protein>
<keyword evidence="2" id="KW-0238">DNA-binding</keyword>
<dbReference type="PRINTS" id="PR00038">
    <property type="entry name" value="HTHLUXR"/>
</dbReference>
<dbReference type="PANTHER" id="PTHR44688:SF16">
    <property type="entry name" value="DNA-BINDING TRANSCRIPTIONAL ACTIVATOR DEVR_DOSR"/>
    <property type="match status" value="1"/>
</dbReference>
<accession>A0ABW2TW20</accession>
<keyword evidence="1" id="KW-0805">Transcription regulation</keyword>
<dbReference type="Proteomes" id="UP001596512">
    <property type="component" value="Unassembled WGS sequence"/>
</dbReference>